<protein>
    <submittedName>
        <fullName evidence="5">Anillin domain-containing protein</fullName>
    </submittedName>
</protein>
<feature type="domain" description="Anillin homology" evidence="2">
    <location>
        <begin position="771"/>
        <end position="845"/>
    </location>
</feature>
<evidence type="ECO:0000256" key="1">
    <source>
        <dbReference type="SAM" id="MobiDB-lite"/>
    </source>
</evidence>
<organism evidence="4 5">
    <name type="scientific">Toxocara canis</name>
    <name type="common">Canine roundworm</name>
    <dbReference type="NCBI Taxonomy" id="6265"/>
    <lineage>
        <taxon>Eukaryota</taxon>
        <taxon>Metazoa</taxon>
        <taxon>Ecdysozoa</taxon>
        <taxon>Nematoda</taxon>
        <taxon>Chromadorea</taxon>
        <taxon>Rhabditida</taxon>
        <taxon>Spirurina</taxon>
        <taxon>Ascaridomorpha</taxon>
        <taxon>Ascaridoidea</taxon>
        <taxon>Toxocaridae</taxon>
        <taxon>Toxocara</taxon>
    </lineage>
</organism>
<dbReference type="PANTHER" id="PTHR21538">
    <property type="entry name" value="ANILLIN/RHOTEKIN RTKN"/>
    <property type="match status" value="1"/>
</dbReference>
<evidence type="ECO:0000313" key="4">
    <source>
        <dbReference type="Proteomes" id="UP000050794"/>
    </source>
</evidence>
<gene>
    <name evidence="3" type="ORF">TCNE_LOCUS15593</name>
</gene>
<dbReference type="InterPro" id="IPR051364">
    <property type="entry name" value="Cytokinesis/Rho-signaling"/>
</dbReference>
<dbReference type="Proteomes" id="UP000050794">
    <property type="component" value="Unassembled WGS sequence"/>
</dbReference>
<sequence>MHHTGAVRLLSVVSEAVEVMSILDVRTAVGYTNSVEMGRDKPEHTKNVAELILPVNRPHRVAPRSNSVLQSFVNVLNVSAANDLPDDRCGSHLGSIAETRMELGEVNSSKSNVDCARTIQPLREVCGEVVARTAASPTISVSSYASLTGTQECVTPVTVRAHSNSNTPSALNRTCYSRAEFEQKKLTMAVQMFLSGSPRYIVTSESTVGQTKKLGEEAGKQRCVGHNSTMICDEHLTIRGRIPRGQTRRLASLFEDLTTAVANEAVGHPCSLTPGRNKSVPARASPMAYKQQNLDERRSLGGTILGGRCQDGRKFSADESVGRPASSNHNGHERFVERCPSQPFLQSRYAENMTRVRVQSLVNRFEPNRGDGQRCDALMTEEIQTAQPSQSHWQHTLALHERHPAMVEIGSDYSGLSNSPRISNMRRGEICEKRRPQSAAGRRRVSTALRSRLWVNSRGVNEENEHERFYTDAPSGVPNKAAGSGDASRHGLHRFTDWVTAKPDEALRGSIDNTDAHKCELGASALSFTFLQLRWRPSIHIKSDPVNGDGNCGRKRQTKCLLDFIQSSLGNIYSVSTVVTFNLIPGCGDLNVERDHSSGGDGNLAHFTGVHVQEADAACTRTIHKTNILLGSEENAVGVHTAKGFAGLQQPPLDSAQKEPCLDRSSSLSDISTTTIGEMNDRADYVKMAKRLKEAMCMQESHISEIMETLAFYGKNKVRKFAKIYTERELLLCRERYSVLHRELQRVEALLSKYKRIPQLSQSVQSTCEVSSITVQLCRNFRTGSIGEKGSYAFVALLKTGERVDATEAVSLIDCGVGTVRFGSHFHFTALPLDFGIVIEIYAMVGVPYCHQFGDLVIG</sequence>
<feature type="region of interest" description="Disordered" evidence="1">
    <location>
        <begin position="465"/>
        <end position="489"/>
    </location>
</feature>
<keyword evidence="4" id="KW-1185">Reference proteome</keyword>
<dbReference type="EMBL" id="UYWY01022972">
    <property type="protein sequence ID" value="VDM46914.1"/>
    <property type="molecule type" value="Genomic_DNA"/>
</dbReference>
<dbReference type="PANTHER" id="PTHR21538:SF23">
    <property type="entry name" value="ANILLIN"/>
    <property type="match status" value="1"/>
</dbReference>
<name>A0A183V4C3_TOXCA</name>
<dbReference type="Pfam" id="PF08174">
    <property type="entry name" value="Anillin"/>
    <property type="match status" value="1"/>
</dbReference>
<reference evidence="5" key="1">
    <citation type="submission" date="2016-06" db="UniProtKB">
        <authorList>
            <consortium name="WormBaseParasite"/>
        </authorList>
    </citation>
    <scope>IDENTIFICATION</scope>
</reference>
<dbReference type="GO" id="GO:0000915">
    <property type="term" value="P:actomyosin contractile ring assembly"/>
    <property type="evidence" value="ECO:0007669"/>
    <property type="project" value="TreeGrafter"/>
</dbReference>
<dbReference type="GO" id="GO:0000281">
    <property type="term" value="P:mitotic cytokinesis"/>
    <property type="evidence" value="ECO:0007669"/>
    <property type="project" value="TreeGrafter"/>
</dbReference>
<accession>A0A183V4C3</accession>
<proteinExistence type="predicted"/>
<dbReference type="InterPro" id="IPR012966">
    <property type="entry name" value="AHD"/>
</dbReference>
<evidence type="ECO:0000313" key="5">
    <source>
        <dbReference type="WBParaSite" id="TCNE_0001559401-mRNA-1"/>
    </source>
</evidence>
<reference evidence="3 4" key="2">
    <citation type="submission" date="2018-11" db="EMBL/GenBank/DDBJ databases">
        <authorList>
            <consortium name="Pathogen Informatics"/>
        </authorList>
    </citation>
    <scope>NUCLEOTIDE SEQUENCE [LARGE SCALE GENOMIC DNA]</scope>
</reference>
<evidence type="ECO:0000313" key="3">
    <source>
        <dbReference type="EMBL" id="VDM46914.1"/>
    </source>
</evidence>
<dbReference type="WBParaSite" id="TCNE_0001559401-mRNA-1">
    <property type="protein sequence ID" value="TCNE_0001559401-mRNA-1"/>
    <property type="gene ID" value="TCNE_0001559401"/>
</dbReference>
<dbReference type="GO" id="GO:0005826">
    <property type="term" value="C:actomyosin contractile ring"/>
    <property type="evidence" value="ECO:0007669"/>
    <property type="project" value="TreeGrafter"/>
</dbReference>
<dbReference type="GO" id="GO:0031106">
    <property type="term" value="P:septin ring organization"/>
    <property type="evidence" value="ECO:0007669"/>
    <property type="project" value="TreeGrafter"/>
</dbReference>
<dbReference type="AlphaFoldDB" id="A0A183V4C3"/>
<evidence type="ECO:0000259" key="2">
    <source>
        <dbReference type="Pfam" id="PF08174"/>
    </source>
</evidence>